<dbReference type="EMBL" id="HBIN01013827">
    <property type="protein sequence ID" value="CAE0440321.1"/>
    <property type="molecule type" value="Transcribed_RNA"/>
</dbReference>
<protein>
    <submittedName>
        <fullName evidence="2">Uncharacterized protein</fullName>
    </submittedName>
</protein>
<proteinExistence type="predicted"/>
<sequence length="481" mass="54233">MSAAGAASHLEAQSIAVRKGISSNGFHVDPNMEVEAEPESRDTLETLSRNTSSNRSQASQISSVSSPTKSDNSKTSQRVNAWGHEEEVILVGAVTDRWLKRGSLAMSREKGKKEKNSMEDDCWVDIKKTYDKNWEDYIQAGGTVRPPQRSCNALSRHFKVMKARMTEAGNDDDFRKYYFEWEAKYNKEGSGFLNFLKNTNALPKPELQSTSVVPDNGINSGFALSGSHDLMHVLDLDGGKSEYKSTGQGRFKRQMRDGGPSYPSRYQTVSGSAGVHLARELKIKLESNRRNDNRAMHINSNPDERINGSHGSKDSSHSSRKGGGNHGNVFELFGLQNAERTNVAKAPSEPKNNYDVLDELGSVINLIDHQSHVDRFVSSPQFGSPLTDPYLIDSSNSYYNTVAGTDGLHMAEQLRHEQDAYHRSMQYSHHHHHQQQQQQQPHDQQQLHHMPEEHDRGEKSHKHGFLNTIRNRTSRIFRHHH</sequence>
<name>A0A7S3UXQ2_9STRA</name>
<reference evidence="2" key="1">
    <citation type="submission" date="2021-01" db="EMBL/GenBank/DDBJ databases">
        <authorList>
            <person name="Corre E."/>
            <person name="Pelletier E."/>
            <person name="Niang G."/>
            <person name="Scheremetjew M."/>
            <person name="Finn R."/>
            <person name="Kale V."/>
            <person name="Holt S."/>
            <person name="Cochrane G."/>
            <person name="Meng A."/>
            <person name="Brown T."/>
            <person name="Cohen L."/>
        </authorList>
    </citation>
    <scope>NUCLEOTIDE SEQUENCE</scope>
    <source>
        <strain evidence="2">GSBS06</strain>
    </source>
</reference>
<feature type="compositionally biased region" description="Basic residues" evidence="1">
    <location>
        <begin position="472"/>
        <end position="481"/>
    </location>
</feature>
<organism evidence="2">
    <name type="scientific">Aplanochytrium stocchinoi</name>
    <dbReference type="NCBI Taxonomy" id="215587"/>
    <lineage>
        <taxon>Eukaryota</taxon>
        <taxon>Sar</taxon>
        <taxon>Stramenopiles</taxon>
        <taxon>Bigyra</taxon>
        <taxon>Labyrinthulomycetes</taxon>
        <taxon>Thraustochytrida</taxon>
        <taxon>Thraustochytriidae</taxon>
        <taxon>Aplanochytrium</taxon>
    </lineage>
</organism>
<dbReference type="AlphaFoldDB" id="A0A7S3UXQ2"/>
<evidence type="ECO:0000256" key="1">
    <source>
        <dbReference type="SAM" id="MobiDB-lite"/>
    </source>
</evidence>
<feature type="compositionally biased region" description="Low complexity" evidence="1">
    <location>
        <begin position="52"/>
        <end position="66"/>
    </location>
</feature>
<evidence type="ECO:0000313" key="2">
    <source>
        <dbReference type="EMBL" id="CAE0440321.1"/>
    </source>
</evidence>
<feature type="compositionally biased region" description="Polar residues" evidence="1">
    <location>
        <begin position="67"/>
        <end position="79"/>
    </location>
</feature>
<feature type="region of interest" description="Disordered" evidence="1">
    <location>
        <begin position="286"/>
        <end position="327"/>
    </location>
</feature>
<feature type="compositionally biased region" description="Basic and acidic residues" evidence="1">
    <location>
        <begin position="445"/>
        <end position="458"/>
    </location>
</feature>
<feature type="compositionally biased region" description="Low complexity" evidence="1">
    <location>
        <begin position="435"/>
        <end position="444"/>
    </location>
</feature>
<feature type="region of interest" description="Disordered" evidence="1">
    <location>
        <begin position="28"/>
        <end position="79"/>
    </location>
</feature>
<gene>
    <name evidence="2" type="ORF">ASTO00021_LOCUS10455</name>
</gene>
<feature type="compositionally biased region" description="Basic and acidic residues" evidence="1">
    <location>
        <begin position="302"/>
        <end position="317"/>
    </location>
</feature>
<feature type="region of interest" description="Disordered" evidence="1">
    <location>
        <begin position="424"/>
        <end position="481"/>
    </location>
</feature>
<accession>A0A7S3UXQ2</accession>
<feature type="compositionally biased region" description="Basic and acidic residues" evidence="1">
    <location>
        <begin position="286"/>
        <end position="295"/>
    </location>
</feature>
<feature type="region of interest" description="Disordered" evidence="1">
    <location>
        <begin position="243"/>
        <end position="270"/>
    </location>
</feature>